<dbReference type="Pfam" id="PF17820">
    <property type="entry name" value="PDZ_6"/>
    <property type="match status" value="1"/>
</dbReference>
<feature type="region of interest" description="Disordered" evidence="1">
    <location>
        <begin position="418"/>
        <end position="476"/>
    </location>
</feature>
<gene>
    <name evidence="4" type="ORF">DFP98_10747</name>
</gene>
<protein>
    <recommendedName>
        <fullName evidence="3">PDZ domain-containing protein</fullName>
    </recommendedName>
</protein>
<dbReference type="Proteomes" id="UP000256977">
    <property type="component" value="Unassembled WGS sequence"/>
</dbReference>
<feature type="transmembrane region" description="Helical" evidence="2">
    <location>
        <begin position="53"/>
        <end position="74"/>
    </location>
</feature>
<evidence type="ECO:0000313" key="4">
    <source>
        <dbReference type="EMBL" id="RED83940.1"/>
    </source>
</evidence>
<dbReference type="EMBL" id="QRDZ01000007">
    <property type="protein sequence ID" value="RED83940.1"/>
    <property type="molecule type" value="Genomic_DNA"/>
</dbReference>
<feature type="transmembrane region" description="Helical" evidence="2">
    <location>
        <begin position="214"/>
        <end position="233"/>
    </location>
</feature>
<feature type="transmembrane region" description="Helical" evidence="2">
    <location>
        <begin position="80"/>
        <end position="100"/>
    </location>
</feature>
<dbReference type="SMART" id="SM00228">
    <property type="entry name" value="PDZ"/>
    <property type="match status" value="1"/>
</dbReference>
<feature type="domain" description="PDZ" evidence="3">
    <location>
        <begin position="311"/>
        <end position="344"/>
    </location>
</feature>
<feature type="transmembrane region" description="Helical" evidence="2">
    <location>
        <begin position="254"/>
        <end position="272"/>
    </location>
</feature>
<sequence>MDDLLNILKEVGQAAVGLFTFPYFYIAIALVWWHTRHTVTLQRRLYHVRLYGAMRLTLTRTASGLAVGIVLSVVGLGAGAVLNGETLMFVWIAMAVLALFRFRYVCLAYAAGALGLLQSGVEWAGIEAAQGSAVAEALRMLLAIDVPALLFIAGVLHIAEGFLVRLQRGTIAIPLFLQGKRGKPMGAYAIAGVWPIPLLWLVPSSSGGFTLPWAPLFGGDAAAWSFLAFPVLIGFSDRTATNWPERKAGMSGNLLMLYGVIIALLAVCAVYWSPLVAIASAAAFLLHEGLLWISRIGEAGKDPLYSQDGTGVKVLAVLPGTPAAELGLQAGEVIKKVNGAVVRNKMDLHAALQLQSAYCKLEVVNREGHVKFLQRARYEGEHYQLGLIPAPDDDIEFVASPRSASIWQGLREAGARRLRNSPTMRQQEARREAELAAAEQAAASQAAAEALAEAERKKAEEEVGLPPRAAHVRMKS</sequence>
<keyword evidence="5" id="KW-1185">Reference proteome</keyword>
<dbReference type="RefSeq" id="WP_116060578.1">
    <property type="nucleotide sequence ID" value="NZ_QRDZ01000007.1"/>
</dbReference>
<accession>A0A3D9KCS9</accession>
<feature type="transmembrane region" description="Helical" evidence="2">
    <location>
        <begin position="107"/>
        <end position="126"/>
    </location>
</feature>
<dbReference type="InterPro" id="IPR041489">
    <property type="entry name" value="PDZ_6"/>
</dbReference>
<comment type="caution">
    <text evidence="4">The sequence shown here is derived from an EMBL/GenBank/DDBJ whole genome shotgun (WGS) entry which is preliminary data.</text>
</comment>
<feature type="transmembrane region" description="Helical" evidence="2">
    <location>
        <begin position="185"/>
        <end position="202"/>
    </location>
</feature>
<dbReference type="SUPFAM" id="SSF50156">
    <property type="entry name" value="PDZ domain-like"/>
    <property type="match status" value="1"/>
</dbReference>
<dbReference type="AlphaFoldDB" id="A0A3D9KCS9"/>
<evidence type="ECO:0000256" key="2">
    <source>
        <dbReference type="SAM" id="Phobius"/>
    </source>
</evidence>
<dbReference type="InterPro" id="IPR001478">
    <property type="entry name" value="PDZ"/>
</dbReference>
<reference evidence="4 5" key="1">
    <citation type="submission" date="2018-07" db="EMBL/GenBank/DDBJ databases">
        <title>Genomic Encyclopedia of Type Strains, Phase III (KMG-III): the genomes of soil and plant-associated and newly described type strains.</title>
        <authorList>
            <person name="Whitman W."/>
        </authorList>
    </citation>
    <scope>NUCLEOTIDE SEQUENCE [LARGE SCALE GENOMIC DNA]</scope>
    <source>
        <strain evidence="4 5">CECT 7287</strain>
    </source>
</reference>
<keyword evidence="2" id="KW-1133">Transmembrane helix</keyword>
<dbReference type="OrthoDB" id="198399at2"/>
<evidence type="ECO:0000313" key="5">
    <source>
        <dbReference type="Proteomes" id="UP000256977"/>
    </source>
</evidence>
<dbReference type="Gene3D" id="2.30.42.10">
    <property type="match status" value="1"/>
</dbReference>
<evidence type="ECO:0000256" key="1">
    <source>
        <dbReference type="SAM" id="MobiDB-lite"/>
    </source>
</evidence>
<evidence type="ECO:0000259" key="3">
    <source>
        <dbReference type="PROSITE" id="PS50106"/>
    </source>
</evidence>
<proteinExistence type="predicted"/>
<organism evidence="4 5">
    <name type="scientific">Cohnella phaseoli</name>
    <dbReference type="NCBI Taxonomy" id="456490"/>
    <lineage>
        <taxon>Bacteria</taxon>
        <taxon>Bacillati</taxon>
        <taxon>Bacillota</taxon>
        <taxon>Bacilli</taxon>
        <taxon>Bacillales</taxon>
        <taxon>Paenibacillaceae</taxon>
        <taxon>Cohnella</taxon>
    </lineage>
</organism>
<keyword evidence="2" id="KW-0812">Transmembrane</keyword>
<dbReference type="PROSITE" id="PS50106">
    <property type="entry name" value="PDZ"/>
    <property type="match status" value="1"/>
</dbReference>
<feature type="compositionally biased region" description="Low complexity" evidence="1">
    <location>
        <begin position="435"/>
        <end position="451"/>
    </location>
</feature>
<name>A0A3D9KCS9_9BACL</name>
<dbReference type="InterPro" id="IPR036034">
    <property type="entry name" value="PDZ_sf"/>
</dbReference>
<feature type="transmembrane region" description="Helical" evidence="2">
    <location>
        <begin position="146"/>
        <end position="164"/>
    </location>
</feature>
<feature type="transmembrane region" description="Helical" evidence="2">
    <location>
        <begin position="12"/>
        <end position="33"/>
    </location>
</feature>
<keyword evidence="2" id="KW-0472">Membrane</keyword>